<feature type="transmembrane region" description="Helical" evidence="11">
    <location>
        <begin position="180"/>
        <end position="208"/>
    </location>
</feature>
<feature type="signal peptide" evidence="12">
    <location>
        <begin position="1"/>
        <end position="24"/>
    </location>
</feature>
<comment type="caution">
    <text evidence="11">Lacks conserved residue(s) required for the propagation of feature annotation.</text>
</comment>
<evidence type="ECO:0000256" key="8">
    <source>
        <dbReference type="ARBA" id="ARBA00022989"/>
    </source>
</evidence>
<comment type="subcellular location">
    <subcellularLocation>
        <location evidence="1 11">Endoplasmic reticulum membrane</location>
        <topology evidence="1 11">Multi-pass membrane protein</topology>
    </subcellularLocation>
</comment>
<evidence type="ECO:0000256" key="10">
    <source>
        <dbReference type="ARBA" id="ARBA00038466"/>
    </source>
</evidence>
<feature type="transmembrane region" description="Helical" evidence="11">
    <location>
        <begin position="346"/>
        <end position="365"/>
    </location>
</feature>
<evidence type="ECO:0000256" key="12">
    <source>
        <dbReference type="SAM" id="SignalP"/>
    </source>
</evidence>
<dbReference type="GO" id="GO:0005789">
    <property type="term" value="C:endoplasmic reticulum membrane"/>
    <property type="evidence" value="ECO:0007669"/>
    <property type="project" value="UniProtKB-SubCell"/>
</dbReference>
<evidence type="ECO:0000256" key="11">
    <source>
        <dbReference type="RuleBase" id="RU363075"/>
    </source>
</evidence>
<keyword evidence="3" id="KW-0337">GPI-anchor biosynthesis</keyword>
<evidence type="ECO:0000256" key="1">
    <source>
        <dbReference type="ARBA" id="ARBA00004477"/>
    </source>
</evidence>
<comment type="pathway">
    <text evidence="2">Glycolipid biosynthesis; glycosylphosphatidylinositol-anchor biosynthesis.</text>
</comment>
<dbReference type="RefSeq" id="XP_018986925.1">
    <property type="nucleotide sequence ID" value="XM_019131579.1"/>
</dbReference>
<evidence type="ECO:0000256" key="2">
    <source>
        <dbReference type="ARBA" id="ARBA00004687"/>
    </source>
</evidence>
<keyword evidence="12" id="KW-0732">Signal</keyword>
<dbReference type="InterPro" id="IPR005599">
    <property type="entry name" value="GPI_mannosylTrfase"/>
</dbReference>
<keyword evidence="6 11" id="KW-0812">Transmembrane</keyword>
<keyword evidence="7 11" id="KW-0256">Endoplasmic reticulum</keyword>
<dbReference type="Pfam" id="PF03901">
    <property type="entry name" value="Glyco_transf_22"/>
    <property type="match status" value="1"/>
</dbReference>
<evidence type="ECO:0000313" key="13">
    <source>
        <dbReference type="EMBL" id="ODQ81597.1"/>
    </source>
</evidence>
<dbReference type="PANTHER" id="PTHR22760">
    <property type="entry name" value="GLYCOSYLTRANSFERASE"/>
    <property type="match status" value="1"/>
</dbReference>
<evidence type="ECO:0000256" key="3">
    <source>
        <dbReference type="ARBA" id="ARBA00022502"/>
    </source>
</evidence>
<dbReference type="PANTHER" id="PTHR22760:SF3">
    <property type="entry name" value="GPI MANNOSYLTRANSFERASE 4"/>
    <property type="match status" value="1"/>
</dbReference>
<dbReference type="GeneID" id="30149432"/>
<dbReference type="OrthoDB" id="10066429at2759"/>
<keyword evidence="9 11" id="KW-0472">Membrane</keyword>
<evidence type="ECO:0000256" key="9">
    <source>
        <dbReference type="ARBA" id="ARBA00023136"/>
    </source>
</evidence>
<feature type="transmembrane region" description="Helical" evidence="11">
    <location>
        <begin position="214"/>
        <end position="236"/>
    </location>
</feature>
<dbReference type="GO" id="GO:0006506">
    <property type="term" value="P:GPI anchor biosynthetic process"/>
    <property type="evidence" value="ECO:0007669"/>
    <property type="project" value="UniProtKB-KW"/>
</dbReference>
<keyword evidence="14" id="KW-1185">Reference proteome</keyword>
<dbReference type="AlphaFoldDB" id="A0A1E3QX65"/>
<evidence type="ECO:0000313" key="14">
    <source>
        <dbReference type="Proteomes" id="UP000094336"/>
    </source>
</evidence>
<dbReference type="Proteomes" id="UP000094336">
    <property type="component" value="Unassembled WGS sequence"/>
</dbReference>
<keyword evidence="5 13" id="KW-0808">Transferase</keyword>
<organism evidence="13 14">
    <name type="scientific">Babjeviella inositovora NRRL Y-12698</name>
    <dbReference type="NCBI Taxonomy" id="984486"/>
    <lineage>
        <taxon>Eukaryota</taxon>
        <taxon>Fungi</taxon>
        <taxon>Dikarya</taxon>
        <taxon>Ascomycota</taxon>
        <taxon>Saccharomycotina</taxon>
        <taxon>Pichiomycetes</taxon>
        <taxon>Serinales incertae sedis</taxon>
        <taxon>Babjeviella</taxon>
    </lineage>
</organism>
<keyword evidence="8 11" id="KW-1133">Transmembrane helix</keyword>
<evidence type="ECO:0000256" key="6">
    <source>
        <dbReference type="ARBA" id="ARBA00022692"/>
    </source>
</evidence>
<reference evidence="14" key="1">
    <citation type="submission" date="2016-05" db="EMBL/GenBank/DDBJ databases">
        <title>Comparative genomics of biotechnologically important yeasts.</title>
        <authorList>
            <consortium name="DOE Joint Genome Institute"/>
            <person name="Riley R."/>
            <person name="Haridas S."/>
            <person name="Wolfe K.H."/>
            <person name="Lopes M.R."/>
            <person name="Hittinger C.T."/>
            <person name="Goker M."/>
            <person name="Salamov A."/>
            <person name="Wisecaver J."/>
            <person name="Long T.M."/>
            <person name="Aerts A.L."/>
            <person name="Barry K."/>
            <person name="Choi C."/>
            <person name="Clum A."/>
            <person name="Coughlan A.Y."/>
            <person name="Deshpande S."/>
            <person name="Douglass A.P."/>
            <person name="Hanson S.J."/>
            <person name="Klenk H.-P."/>
            <person name="Labutti K."/>
            <person name="Lapidus A."/>
            <person name="Lindquist E."/>
            <person name="Lipzen A."/>
            <person name="Meier-Kolthoff J.P."/>
            <person name="Ohm R.A."/>
            <person name="Otillar R.P."/>
            <person name="Pangilinan J."/>
            <person name="Peng Y."/>
            <person name="Rokas A."/>
            <person name="Rosa C.A."/>
            <person name="Scheuner C."/>
            <person name="Sibirny A.A."/>
            <person name="Slot J.C."/>
            <person name="Stielow J.B."/>
            <person name="Sun H."/>
            <person name="Kurtzman C.P."/>
            <person name="Blackwell M."/>
            <person name="Grigoriev I.V."/>
            <person name="Jeffries T.W."/>
        </authorList>
    </citation>
    <scope>NUCLEOTIDE SEQUENCE [LARGE SCALE GENOMIC DNA]</scope>
    <source>
        <strain evidence="14">NRRL Y-12698</strain>
    </source>
</reference>
<dbReference type="GO" id="GO:0000026">
    <property type="term" value="F:alpha-1,2-mannosyltransferase activity"/>
    <property type="evidence" value="ECO:0007669"/>
    <property type="project" value="EnsemblFungi"/>
</dbReference>
<name>A0A1E3QX65_9ASCO</name>
<accession>A0A1E3QX65</accession>
<proteinExistence type="inferred from homology"/>
<dbReference type="GO" id="GO:0006276">
    <property type="term" value="P:plasmid maintenance"/>
    <property type="evidence" value="ECO:0007669"/>
    <property type="project" value="EnsemblFungi"/>
</dbReference>
<evidence type="ECO:0000256" key="4">
    <source>
        <dbReference type="ARBA" id="ARBA00022676"/>
    </source>
</evidence>
<gene>
    <name evidence="13" type="ORF">BABINDRAFT_32264</name>
</gene>
<dbReference type="EC" id="2.4.1.-" evidence="11"/>
<dbReference type="STRING" id="984486.A0A1E3QX65"/>
<feature type="chain" id="PRO_5009134435" description="Mannosyltransferase" evidence="12">
    <location>
        <begin position="25"/>
        <end position="501"/>
    </location>
</feature>
<sequence>MIGGLNWRYVYFLSLGLKFYFALSDSYIHPDEHFQNFSVLTGMYRFLHFSTYIPWEFTAEHPARSFAPLLAVYGPILTVVSYFNTDVTPQVLLYLFRLQFCLMSWIVTDWCIHRLLPSKPERVKALLFVSTSYVTLTYQNHTFSNSIETLVLMPCLVIINQLREAMEINTSKETNKHRKLFTLGCLIAFGTFTRITFPGFLILPLYYVFQHFRIHRLSVSSCALGFGLTSFLAILIDTHAFQSTSYVIAPFNNLLYNLDYTNLSNHGIHPRYTHVFVNLPQILGPGLVFLVYRNGYRKTTPFLALLSGVLCLSVFPHQELRFLVPLLPLACCCFDLRPYPATTVKYLLYAWYAFNALMSVLMGVYHQGGVIPVLAHLREENFTGVQIWWRTYSPPEWILGSKSMTILKPESLQGLQALDTGADVLVDLMGAGIEEVNAVLSIAKERFGSVLLVTPVASYNTNTFSVALDPSWTYAYHLDMDHLDFGDWKSLSPGICIYNLI</sequence>
<evidence type="ECO:0000256" key="7">
    <source>
        <dbReference type="ARBA" id="ARBA00022824"/>
    </source>
</evidence>
<protein>
    <recommendedName>
        <fullName evidence="11">Mannosyltransferase</fullName>
        <ecNumber evidence="11">2.4.1.-</ecNumber>
    </recommendedName>
</protein>
<evidence type="ECO:0000256" key="5">
    <source>
        <dbReference type="ARBA" id="ARBA00022679"/>
    </source>
</evidence>
<keyword evidence="4 11" id="KW-0328">Glycosyltransferase</keyword>
<dbReference type="EMBL" id="KV454427">
    <property type="protein sequence ID" value="ODQ81597.1"/>
    <property type="molecule type" value="Genomic_DNA"/>
</dbReference>
<comment type="similarity">
    <text evidence="10">Belongs to the glycosyltransferase 22 family. PIGZ subfamily.</text>
</comment>